<dbReference type="AlphaFoldDB" id="A0A1V4SH97"/>
<dbReference type="EMBL" id="MZGX01000020">
    <property type="protein sequence ID" value="OPX43174.1"/>
    <property type="molecule type" value="Genomic_DNA"/>
</dbReference>
<proteinExistence type="predicted"/>
<accession>A0A1V4SH97</accession>
<dbReference type="RefSeq" id="WP_080065375.1">
    <property type="nucleotide sequence ID" value="NZ_MZGX01000020.1"/>
</dbReference>
<feature type="domain" description="DUF1540" evidence="1">
    <location>
        <begin position="13"/>
        <end position="52"/>
    </location>
</feature>
<sequence>MKAKKMDQPNHGIKCIVNTCSYHMQGDYCTADKIEVHPRNASNSQDTDCSTFTPVASV</sequence>
<evidence type="ECO:0000313" key="2">
    <source>
        <dbReference type="EMBL" id="OPX43174.1"/>
    </source>
</evidence>
<dbReference type="InterPro" id="IPR011437">
    <property type="entry name" value="DUF1540"/>
</dbReference>
<dbReference type="Proteomes" id="UP000191554">
    <property type="component" value="Unassembled WGS sequence"/>
</dbReference>
<comment type="caution">
    <text evidence="2">The sequence shown here is derived from an EMBL/GenBank/DDBJ whole genome shotgun (WGS) entry which is preliminary data.</text>
</comment>
<evidence type="ECO:0000259" key="1">
    <source>
        <dbReference type="Pfam" id="PF07561"/>
    </source>
</evidence>
<evidence type="ECO:0000313" key="3">
    <source>
        <dbReference type="Proteomes" id="UP000191554"/>
    </source>
</evidence>
<dbReference type="OrthoDB" id="1739902at2"/>
<organism evidence="2 3">
    <name type="scientific">Ruminiclostridium hungatei</name>
    <name type="common">Clostridium hungatei</name>
    <dbReference type="NCBI Taxonomy" id="48256"/>
    <lineage>
        <taxon>Bacteria</taxon>
        <taxon>Bacillati</taxon>
        <taxon>Bacillota</taxon>
        <taxon>Clostridia</taxon>
        <taxon>Eubacteriales</taxon>
        <taxon>Oscillospiraceae</taxon>
        <taxon>Ruminiclostridium</taxon>
    </lineage>
</organism>
<keyword evidence="3" id="KW-1185">Reference proteome</keyword>
<reference evidence="2 3" key="1">
    <citation type="submission" date="2017-03" db="EMBL/GenBank/DDBJ databases">
        <title>Genome sequence of Clostridium hungatei DSM 14427.</title>
        <authorList>
            <person name="Poehlein A."/>
            <person name="Daniel R."/>
        </authorList>
    </citation>
    <scope>NUCLEOTIDE SEQUENCE [LARGE SCALE GENOMIC DNA]</scope>
    <source>
        <strain evidence="2 3">DSM 14427</strain>
    </source>
</reference>
<gene>
    <name evidence="2" type="ORF">CLHUN_29240</name>
</gene>
<dbReference type="STRING" id="48256.CLHUN_29240"/>
<dbReference type="Pfam" id="PF07561">
    <property type="entry name" value="DUF1540"/>
    <property type="match status" value="1"/>
</dbReference>
<protein>
    <recommendedName>
        <fullName evidence="1">DUF1540 domain-containing protein</fullName>
    </recommendedName>
</protein>
<name>A0A1V4SH97_RUMHU</name>